<dbReference type="Proteomes" id="UP000789405">
    <property type="component" value="Unassembled WGS sequence"/>
</dbReference>
<dbReference type="AlphaFoldDB" id="A0A9N9NF52"/>
<keyword evidence="2" id="KW-1133">Transmembrane helix</keyword>
<name>A0A9N9NF52_9GLOM</name>
<feature type="compositionally biased region" description="Polar residues" evidence="1">
    <location>
        <begin position="105"/>
        <end position="116"/>
    </location>
</feature>
<feature type="region of interest" description="Disordered" evidence="1">
    <location>
        <begin position="177"/>
        <end position="204"/>
    </location>
</feature>
<evidence type="ECO:0000313" key="4">
    <source>
        <dbReference type="Proteomes" id="UP000789405"/>
    </source>
</evidence>
<gene>
    <name evidence="3" type="ORF">DERYTH_LOCUS14897</name>
</gene>
<protein>
    <submittedName>
        <fullName evidence="3">11698_t:CDS:1</fullName>
    </submittedName>
</protein>
<keyword evidence="4" id="KW-1185">Reference proteome</keyword>
<feature type="compositionally biased region" description="Low complexity" evidence="1">
    <location>
        <begin position="117"/>
        <end position="129"/>
    </location>
</feature>
<organism evidence="3 4">
    <name type="scientific">Dentiscutata erythropus</name>
    <dbReference type="NCBI Taxonomy" id="1348616"/>
    <lineage>
        <taxon>Eukaryota</taxon>
        <taxon>Fungi</taxon>
        <taxon>Fungi incertae sedis</taxon>
        <taxon>Mucoromycota</taxon>
        <taxon>Glomeromycotina</taxon>
        <taxon>Glomeromycetes</taxon>
        <taxon>Diversisporales</taxon>
        <taxon>Gigasporaceae</taxon>
        <taxon>Dentiscutata</taxon>
    </lineage>
</organism>
<evidence type="ECO:0000256" key="1">
    <source>
        <dbReference type="SAM" id="MobiDB-lite"/>
    </source>
</evidence>
<comment type="caution">
    <text evidence="3">The sequence shown here is derived from an EMBL/GenBank/DDBJ whole genome shotgun (WGS) entry which is preliminary data.</text>
</comment>
<accession>A0A9N9NF52</accession>
<keyword evidence="2" id="KW-0472">Membrane</keyword>
<dbReference type="EMBL" id="CAJVPY010011601">
    <property type="protein sequence ID" value="CAG8728296.1"/>
    <property type="molecule type" value="Genomic_DNA"/>
</dbReference>
<reference evidence="3" key="1">
    <citation type="submission" date="2021-06" db="EMBL/GenBank/DDBJ databases">
        <authorList>
            <person name="Kallberg Y."/>
            <person name="Tangrot J."/>
            <person name="Rosling A."/>
        </authorList>
    </citation>
    <scope>NUCLEOTIDE SEQUENCE</scope>
    <source>
        <strain evidence="3">MA453B</strain>
    </source>
</reference>
<keyword evidence="2" id="KW-0812">Transmembrane</keyword>
<proteinExistence type="predicted"/>
<feature type="region of interest" description="Disordered" evidence="1">
    <location>
        <begin position="105"/>
        <end position="137"/>
    </location>
</feature>
<evidence type="ECO:0000256" key="2">
    <source>
        <dbReference type="SAM" id="Phobius"/>
    </source>
</evidence>
<feature type="transmembrane region" description="Helical" evidence="2">
    <location>
        <begin position="142"/>
        <end position="168"/>
    </location>
</feature>
<sequence>AADCDSNTTCKCPIGLTQGQYCGGDIGCDSAQVYECSPNGNTCTYGNRTSCEQCGALQCPSPVVSASSSLTSPEPTFLINSSQIQNPPQPTSVNASSVSTQLAIVTNPSQIPSTDRPTSTNYETPTTTSQPSQEDPASPQKFLFIGIGSGIGGLMLVGSLIFAGIFFYKRNKSHPIPTPGNVNANGNRKKLNPIPTPGSMRDEL</sequence>
<evidence type="ECO:0000313" key="3">
    <source>
        <dbReference type="EMBL" id="CAG8728296.1"/>
    </source>
</evidence>
<feature type="non-terminal residue" evidence="3">
    <location>
        <position position="204"/>
    </location>
</feature>
<dbReference type="OrthoDB" id="2443686at2759"/>